<organism evidence="13 14">
    <name type="scientific">Meloidogyne graminicola</name>
    <dbReference type="NCBI Taxonomy" id="189291"/>
    <lineage>
        <taxon>Eukaryota</taxon>
        <taxon>Metazoa</taxon>
        <taxon>Ecdysozoa</taxon>
        <taxon>Nematoda</taxon>
        <taxon>Chromadorea</taxon>
        <taxon>Rhabditida</taxon>
        <taxon>Tylenchina</taxon>
        <taxon>Tylenchomorpha</taxon>
        <taxon>Tylenchoidea</taxon>
        <taxon>Meloidogynidae</taxon>
        <taxon>Meloidogyninae</taxon>
        <taxon>Meloidogyne</taxon>
    </lineage>
</organism>
<dbReference type="GO" id="GO:0031210">
    <property type="term" value="F:phosphatidylcholine binding"/>
    <property type="evidence" value="ECO:0007669"/>
    <property type="project" value="TreeGrafter"/>
</dbReference>
<evidence type="ECO:0000259" key="12">
    <source>
        <dbReference type="Pfam" id="PF01467"/>
    </source>
</evidence>
<keyword evidence="6" id="KW-0443">Lipid metabolism</keyword>
<dbReference type="EC" id="2.7.7.15" evidence="10"/>
<proteinExistence type="inferred from homology"/>
<evidence type="ECO:0000256" key="10">
    <source>
        <dbReference type="ARBA" id="ARBA00026101"/>
    </source>
</evidence>
<dbReference type="Proteomes" id="UP000605970">
    <property type="component" value="Unassembled WGS sequence"/>
</dbReference>
<dbReference type="GO" id="GO:0004105">
    <property type="term" value="F:choline-phosphate cytidylyltransferase activity"/>
    <property type="evidence" value="ECO:0007669"/>
    <property type="project" value="UniProtKB-EC"/>
</dbReference>
<evidence type="ECO:0000256" key="4">
    <source>
        <dbReference type="ARBA" id="ARBA00022679"/>
    </source>
</evidence>
<feature type="region of interest" description="Disordered" evidence="11">
    <location>
        <begin position="1"/>
        <end position="64"/>
    </location>
</feature>
<dbReference type="NCBIfam" id="TIGR00125">
    <property type="entry name" value="cyt_tran_rel"/>
    <property type="match status" value="1"/>
</dbReference>
<dbReference type="InterPro" id="IPR014729">
    <property type="entry name" value="Rossmann-like_a/b/a_fold"/>
</dbReference>
<dbReference type="OrthoDB" id="17102at2759"/>
<dbReference type="PANTHER" id="PTHR10739:SF13">
    <property type="entry name" value="CHOLINE-PHOSPHATE CYTIDYLYLTRANSFERASE"/>
    <property type="match status" value="1"/>
</dbReference>
<feature type="compositionally biased region" description="Basic and acidic residues" evidence="11">
    <location>
        <begin position="15"/>
        <end position="29"/>
    </location>
</feature>
<feature type="domain" description="Cytidyltransferase-like" evidence="12">
    <location>
        <begin position="161"/>
        <end position="286"/>
    </location>
</feature>
<evidence type="ECO:0000256" key="6">
    <source>
        <dbReference type="ARBA" id="ARBA00023098"/>
    </source>
</evidence>
<comment type="caution">
    <text evidence="13">The sequence shown here is derived from an EMBL/GenBank/DDBJ whole genome shotgun (WGS) entry which is preliminary data.</text>
</comment>
<keyword evidence="7" id="KW-0594">Phospholipid biosynthesis</keyword>
<reference evidence="13" key="1">
    <citation type="journal article" date="2020" name="Ecol. Evol.">
        <title>Genome structure and content of the rice root-knot nematode (Meloidogyne graminicola).</title>
        <authorList>
            <person name="Phan N.T."/>
            <person name="Danchin E.G.J."/>
            <person name="Klopp C."/>
            <person name="Perfus-Barbeoch L."/>
            <person name="Kozlowski D.K."/>
            <person name="Koutsovoulos G.D."/>
            <person name="Lopez-Roques C."/>
            <person name="Bouchez O."/>
            <person name="Zahm M."/>
            <person name="Besnard G."/>
            <person name="Bellafiore S."/>
        </authorList>
    </citation>
    <scope>NUCLEOTIDE SEQUENCE</scope>
    <source>
        <strain evidence="13">VN-18</strain>
    </source>
</reference>
<evidence type="ECO:0000256" key="2">
    <source>
        <dbReference type="ARBA" id="ARBA00010101"/>
    </source>
</evidence>
<sequence length="433" mass="49431">MSNQQRRQSLRGRKRYQDDETFQRMEGKTLPDGLDLDDDLANDDDQEACSGHKRSFANAGSAAPEQIGIENMQVSPRSKRMKHMNDVSTSDSFVATCHELSPEKVSIVPKTIQNGLALRRPAPFSDEPEAIATRESIDYSMQITHEMAKENTAGRPIRVFADGIYDLFHYGHANQLRQAKNAFPNVYLIVGVNGDEATHHYKGRTVTSENERFESVRHCRYVDEVYRNSPWYVTVDFLKSIKILLPHDSVPYVAPNEEDLYEKFRRAGMFVETDRTEGVSTSDVISRIIRDYDKYIRRNLQRGYTREELNVGFFSAQKYQLQNHIDQWKQKSVEFLNNWKNRSDDFIRGFVDKFHRDGQINLDIRQLKRLVSRSPTPALEVGHPSEDDVVAFHDANDIFPVTTSLSASTPVARSKSANNVLSSGNDASTSTLI</sequence>
<keyword evidence="4" id="KW-0808">Transferase</keyword>
<evidence type="ECO:0000256" key="9">
    <source>
        <dbReference type="ARBA" id="ARBA00025706"/>
    </source>
</evidence>
<name>A0A8S9ZIB3_9BILA</name>
<dbReference type="InterPro" id="IPR045049">
    <property type="entry name" value="Pcy1-like"/>
</dbReference>
<dbReference type="AlphaFoldDB" id="A0A8S9ZIB3"/>
<evidence type="ECO:0000313" key="13">
    <source>
        <dbReference type="EMBL" id="KAF7633122.1"/>
    </source>
</evidence>
<comment type="similarity">
    <text evidence="2">Belongs to the cytidylyltransferase family.</text>
</comment>
<dbReference type="SUPFAM" id="SSF52374">
    <property type="entry name" value="Nucleotidylyl transferase"/>
    <property type="match status" value="1"/>
</dbReference>
<evidence type="ECO:0000256" key="3">
    <source>
        <dbReference type="ARBA" id="ARBA00022516"/>
    </source>
</evidence>
<evidence type="ECO:0000256" key="8">
    <source>
        <dbReference type="ARBA" id="ARBA00023264"/>
    </source>
</evidence>
<keyword evidence="5" id="KW-0548">Nucleotidyltransferase</keyword>
<gene>
    <name evidence="13" type="ORF">Mgra_00007484</name>
</gene>
<evidence type="ECO:0000313" key="14">
    <source>
        <dbReference type="Proteomes" id="UP000605970"/>
    </source>
</evidence>
<feature type="compositionally biased region" description="Acidic residues" evidence="11">
    <location>
        <begin position="34"/>
        <end position="47"/>
    </location>
</feature>
<dbReference type="Gene3D" id="3.40.50.620">
    <property type="entry name" value="HUPs"/>
    <property type="match status" value="1"/>
</dbReference>
<dbReference type="FunFam" id="3.40.50.620:FF:000016">
    <property type="entry name" value="Putative choline-phosphate cytidylyltransferase B"/>
    <property type="match status" value="1"/>
</dbReference>
<dbReference type="PANTHER" id="PTHR10739">
    <property type="entry name" value="CYTIDYLYLTRANSFERASE"/>
    <property type="match status" value="1"/>
</dbReference>
<dbReference type="EMBL" id="JABEBT010000084">
    <property type="protein sequence ID" value="KAF7633122.1"/>
    <property type="molecule type" value="Genomic_DNA"/>
</dbReference>
<comment type="pathway">
    <text evidence="9">Phospholipid metabolism; phosphatidylcholine biosynthesis; phosphatidylcholine from phosphocholine: step 1/2.</text>
</comment>
<evidence type="ECO:0000256" key="5">
    <source>
        <dbReference type="ARBA" id="ARBA00022695"/>
    </source>
</evidence>
<evidence type="ECO:0000256" key="11">
    <source>
        <dbReference type="SAM" id="MobiDB-lite"/>
    </source>
</evidence>
<dbReference type="InterPro" id="IPR041723">
    <property type="entry name" value="CCT"/>
</dbReference>
<comment type="pathway">
    <text evidence="1">Lipid metabolism.</text>
</comment>
<evidence type="ECO:0000256" key="1">
    <source>
        <dbReference type="ARBA" id="ARBA00005189"/>
    </source>
</evidence>
<keyword evidence="8" id="KW-1208">Phospholipid metabolism</keyword>
<accession>A0A8S9ZIB3</accession>
<protein>
    <recommendedName>
        <fullName evidence="10">choline-phosphate cytidylyltransferase</fullName>
        <ecNumber evidence="10">2.7.7.15</ecNumber>
    </recommendedName>
</protein>
<keyword evidence="14" id="KW-1185">Reference proteome</keyword>
<dbReference type="InterPro" id="IPR004821">
    <property type="entry name" value="Cyt_trans-like"/>
</dbReference>
<keyword evidence="3" id="KW-0444">Lipid biosynthesis</keyword>
<evidence type="ECO:0000256" key="7">
    <source>
        <dbReference type="ARBA" id="ARBA00023209"/>
    </source>
</evidence>
<dbReference type="CDD" id="cd02174">
    <property type="entry name" value="CCT"/>
    <property type="match status" value="1"/>
</dbReference>
<dbReference type="Pfam" id="PF01467">
    <property type="entry name" value="CTP_transf_like"/>
    <property type="match status" value="1"/>
</dbReference>